<dbReference type="Pfam" id="PF00205">
    <property type="entry name" value="TPP_enzyme_M"/>
    <property type="match status" value="1"/>
</dbReference>
<feature type="domain" description="Thiamine pyrophosphate enzyme central" evidence="4">
    <location>
        <begin position="191"/>
        <end position="328"/>
    </location>
</feature>
<dbReference type="Pfam" id="PF02776">
    <property type="entry name" value="TPP_enzyme_N"/>
    <property type="match status" value="1"/>
</dbReference>
<dbReference type="InterPro" id="IPR012001">
    <property type="entry name" value="Thiamin_PyroP_enz_TPP-bd_dom"/>
</dbReference>
<dbReference type="InterPro" id="IPR012000">
    <property type="entry name" value="Thiamin_PyroP_enz_cen_dom"/>
</dbReference>
<dbReference type="NCBIfam" id="NF006052">
    <property type="entry name" value="PRK08199.1"/>
    <property type="match status" value="1"/>
</dbReference>
<proteinExistence type="inferred from homology"/>
<sequence length="550" mass="57795">MRNGGQLLVESLVGLGATKAFGVPGESYLAVLDALHDTAGALDYVLCRQEGGAAFMAAAWGKLTGQPGICMVTRGPGATNASIGVHTAMQDSAPMLLFVGQVATEMRGREAFQEVDYRAVFGTMAKWAVEIDQVDRIPEILSRAWSVATSGRPGPVVIALPEDMLADTSDMAPLSGPVPLAQPAPDADAMDRLAELLTGAARPVILMGGSGWSAEGRAGLQAFAEAARIPVVAAFRFQDRFDNHSDVYCGEAGVGMPPHVKAVLKGADLILAVNVRFGEMTTDGYTLFDLPEMQQVLVHVHADAAEIGKIYRSALGIVAGVNAFAAALEPCEGLWADWCAEGRAAYLAGLELPDQPSPVDMGKVTAHLRAVLPEDVVLTNGAGNFSVWPNKFFPFGPKARLLAPQSGAMGYGLPAAIAAKVADPGRCVVCFAGDGDFQMTSQELATAVQAGARPIVLILNNGVYGTIRAHQERQFPGRVSGTDMVSPDFVMLAQAYGFHAERVTTTEAFPEAFARAMASETGAVLDLEVAAEAITPRQTLSQMRAAALRG</sequence>
<keyword evidence="8" id="KW-1185">Reference proteome</keyword>
<dbReference type="SUPFAM" id="SSF52518">
    <property type="entry name" value="Thiamin diphosphate-binding fold (THDP-binding)"/>
    <property type="match status" value="2"/>
</dbReference>
<evidence type="ECO:0000313" key="8">
    <source>
        <dbReference type="Proteomes" id="UP000596387"/>
    </source>
</evidence>
<dbReference type="InterPro" id="IPR011766">
    <property type="entry name" value="TPP_enzyme_TPP-bd"/>
</dbReference>
<evidence type="ECO:0000259" key="5">
    <source>
        <dbReference type="Pfam" id="PF02775"/>
    </source>
</evidence>
<evidence type="ECO:0000256" key="3">
    <source>
        <dbReference type="RuleBase" id="RU362132"/>
    </source>
</evidence>
<dbReference type="SUPFAM" id="SSF52467">
    <property type="entry name" value="DHS-like NAD/FAD-binding domain"/>
    <property type="match status" value="1"/>
</dbReference>
<protein>
    <submittedName>
        <fullName evidence="7">Thiamine pyrophosphate-binding protein</fullName>
    </submittedName>
</protein>
<evidence type="ECO:0000313" key="7">
    <source>
        <dbReference type="EMBL" id="QRF65635.1"/>
    </source>
</evidence>
<gene>
    <name evidence="7" type="ORF">GQA70_04480</name>
</gene>
<accession>A0ABX7F5U8</accession>
<dbReference type="Gene3D" id="3.40.50.970">
    <property type="match status" value="2"/>
</dbReference>
<dbReference type="Pfam" id="PF02775">
    <property type="entry name" value="TPP_enzyme_C"/>
    <property type="match status" value="1"/>
</dbReference>
<dbReference type="InterPro" id="IPR045229">
    <property type="entry name" value="TPP_enz"/>
</dbReference>
<dbReference type="CDD" id="cd00568">
    <property type="entry name" value="TPP_enzymes"/>
    <property type="match status" value="1"/>
</dbReference>
<dbReference type="PANTHER" id="PTHR18968">
    <property type="entry name" value="THIAMINE PYROPHOSPHATE ENZYMES"/>
    <property type="match status" value="1"/>
</dbReference>
<comment type="similarity">
    <text evidence="1 3">Belongs to the TPP enzyme family.</text>
</comment>
<evidence type="ECO:0000256" key="2">
    <source>
        <dbReference type="ARBA" id="ARBA00023052"/>
    </source>
</evidence>
<feature type="domain" description="Thiamine pyrophosphate enzyme TPP-binding" evidence="5">
    <location>
        <begin position="381"/>
        <end position="526"/>
    </location>
</feature>
<dbReference type="Proteomes" id="UP000596387">
    <property type="component" value="Chromosome"/>
</dbReference>
<organism evidence="7 8">
    <name type="scientific">Ponticoccus alexandrii</name>
    <dbReference type="NCBI Taxonomy" id="1943633"/>
    <lineage>
        <taxon>Bacteria</taxon>
        <taxon>Pseudomonadati</taxon>
        <taxon>Pseudomonadota</taxon>
        <taxon>Alphaproteobacteria</taxon>
        <taxon>Rhodobacterales</taxon>
        <taxon>Roseobacteraceae</taxon>
        <taxon>Ponticoccus</taxon>
    </lineage>
</organism>
<dbReference type="Gene3D" id="3.40.50.1220">
    <property type="entry name" value="TPP-binding domain"/>
    <property type="match status" value="1"/>
</dbReference>
<dbReference type="EMBL" id="CP047166">
    <property type="protein sequence ID" value="QRF65635.1"/>
    <property type="molecule type" value="Genomic_DNA"/>
</dbReference>
<evidence type="ECO:0000259" key="4">
    <source>
        <dbReference type="Pfam" id="PF00205"/>
    </source>
</evidence>
<dbReference type="RefSeq" id="WP_023851720.1">
    <property type="nucleotide sequence ID" value="NZ_CP047166.1"/>
</dbReference>
<feature type="domain" description="Thiamine pyrophosphate enzyme N-terminal TPP-binding" evidence="6">
    <location>
        <begin position="3"/>
        <end position="117"/>
    </location>
</feature>
<name>A0ABX7F5U8_9RHOB</name>
<dbReference type="PANTHER" id="PTHR18968:SF120">
    <property type="entry name" value="ACETOLACTATE SYNTHASE LARGE SUBUNIT"/>
    <property type="match status" value="1"/>
</dbReference>
<evidence type="ECO:0000259" key="6">
    <source>
        <dbReference type="Pfam" id="PF02776"/>
    </source>
</evidence>
<evidence type="ECO:0000256" key="1">
    <source>
        <dbReference type="ARBA" id="ARBA00007812"/>
    </source>
</evidence>
<reference evidence="7 8" key="1">
    <citation type="submission" date="2019-12" db="EMBL/GenBank/DDBJ databases">
        <title>Complete Genome Sequence of a Quorum-Sensing Bacterium,Rhodobacteraceae bacterium C31, Isolated from a marine microalgae symbiotic bacteria.</title>
        <authorList>
            <person name="Zhang Y."/>
        </authorList>
    </citation>
    <scope>NUCLEOTIDE SEQUENCE [LARGE SCALE GENOMIC DNA]</scope>
    <source>
        <strain evidence="7 8">C31</strain>
    </source>
</reference>
<dbReference type="CDD" id="cd07035">
    <property type="entry name" value="TPP_PYR_POX_like"/>
    <property type="match status" value="1"/>
</dbReference>
<dbReference type="InterPro" id="IPR029061">
    <property type="entry name" value="THDP-binding"/>
</dbReference>
<keyword evidence="2 3" id="KW-0786">Thiamine pyrophosphate</keyword>
<dbReference type="InterPro" id="IPR029035">
    <property type="entry name" value="DHS-like_NAD/FAD-binding_dom"/>
</dbReference>